<dbReference type="GO" id="GO:0071897">
    <property type="term" value="P:DNA biosynthetic process"/>
    <property type="evidence" value="ECO:0007669"/>
    <property type="project" value="UniProtKB-ARBA"/>
</dbReference>
<feature type="domain" description="Reverse transcriptase" evidence="1">
    <location>
        <begin position="402"/>
        <end position="632"/>
    </location>
</feature>
<protein>
    <recommendedName>
        <fullName evidence="1">Reverse transcriptase domain-containing protein</fullName>
    </recommendedName>
</protein>
<dbReference type="InterPro" id="IPR043502">
    <property type="entry name" value="DNA/RNA_pol_sf"/>
</dbReference>
<organism evidence="2">
    <name type="scientific">Scylla olivacea</name>
    <name type="common">Orange mud crab</name>
    <name type="synonym">Cancer olivacea</name>
    <dbReference type="NCBI Taxonomy" id="85551"/>
    <lineage>
        <taxon>Eukaryota</taxon>
        <taxon>Metazoa</taxon>
        <taxon>Ecdysozoa</taxon>
        <taxon>Arthropoda</taxon>
        <taxon>Crustacea</taxon>
        <taxon>Multicrustacea</taxon>
        <taxon>Malacostraca</taxon>
        <taxon>Eumalacostraca</taxon>
        <taxon>Eucarida</taxon>
        <taxon>Decapoda</taxon>
        <taxon>Pleocyemata</taxon>
        <taxon>Brachyura</taxon>
        <taxon>Eubrachyura</taxon>
        <taxon>Portunoidea</taxon>
        <taxon>Portunidae</taxon>
        <taxon>Portuninae</taxon>
        <taxon>Scylla</taxon>
    </lineage>
</organism>
<dbReference type="AlphaFoldDB" id="A0A0N7Z9R5"/>
<dbReference type="GO" id="GO:0031012">
    <property type="term" value="C:extracellular matrix"/>
    <property type="evidence" value="ECO:0007669"/>
    <property type="project" value="TreeGrafter"/>
</dbReference>
<dbReference type="GO" id="GO:0003824">
    <property type="term" value="F:catalytic activity"/>
    <property type="evidence" value="ECO:0007669"/>
    <property type="project" value="InterPro"/>
</dbReference>
<dbReference type="EMBL" id="GDRN01111448">
    <property type="protein sequence ID" value="JAI56784.1"/>
    <property type="molecule type" value="Transcribed_RNA"/>
</dbReference>
<sequence length="632" mass="72492">MFYVKSNLHPRLLPTPTIANIDVTFIQLENKSRKITLGLIYRPPAQSPATDEKLYDLIADICCVNDCIIMGDFNLPVTRWGEPLTAHAGQHLYGSILESSLHQHVMHPTRGNNILDIVLTTGEESVKDLKIGPELSSSDHRSLLFTINFDKAKVSESKEKVPDYRRANFERLRMQLASIDWNDLLETPDINNAWEVFAKKLNETAFLCVPQRNRRKVKNTKPKWWNNEIRCCLLAKKNAYHKYILTQNNDDKLEHDRLRRKTKKLIKCSKKSVEAQIANSCKTNPKEFYSYVKTKRVLTSTIGPLITQNGKQIESETDMANTLNEYFSTVFTTEDVQGSLPTPTPQSRGTTLPDFTITESEILSVTKSMNVNKTPGPDKISPRLLKEARNELVKPLTILFNKTLLAGKVPHEWKLANVTPIFKKGNKSLPANYRPISLTSVVCKLMETIIRDKIVKYLEENKIIKDSQHGFRTKRSCLTNLLDFFYEVFNSYDETKAVDIIYLDFQKAFDTVPHKRLISKVKAHGIAGNTLKWLRDWLSDRKQRVVINGKESEWHKVNSGVPQGSVLGPVLFIMYINDIDEGINCKISKFADDTKITSRVTSVSQWQELQCDLNKLTSWAEKWQMRFNIEKV</sequence>
<dbReference type="SUPFAM" id="SSF56672">
    <property type="entry name" value="DNA/RNA polymerases"/>
    <property type="match status" value="1"/>
</dbReference>
<dbReference type="PROSITE" id="PS50878">
    <property type="entry name" value="RT_POL"/>
    <property type="match status" value="1"/>
</dbReference>
<accession>A0A0N7Z9R5</accession>
<dbReference type="Pfam" id="PF14529">
    <property type="entry name" value="Exo_endo_phos_2"/>
    <property type="match status" value="1"/>
</dbReference>
<dbReference type="Gene3D" id="3.60.10.10">
    <property type="entry name" value="Endonuclease/exonuclease/phosphatase"/>
    <property type="match status" value="1"/>
</dbReference>
<dbReference type="Pfam" id="PF00078">
    <property type="entry name" value="RVT_1"/>
    <property type="match status" value="1"/>
</dbReference>
<dbReference type="CDD" id="cd01650">
    <property type="entry name" value="RT_nLTR_like"/>
    <property type="match status" value="1"/>
</dbReference>
<dbReference type="SUPFAM" id="SSF56219">
    <property type="entry name" value="DNase I-like"/>
    <property type="match status" value="1"/>
</dbReference>
<dbReference type="InterPro" id="IPR000477">
    <property type="entry name" value="RT_dom"/>
</dbReference>
<dbReference type="InterPro" id="IPR036691">
    <property type="entry name" value="Endo/exonu/phosph_ase_sf"/>
</dbReference>
<proteinExistence type="predicted"/>
<dbReference type="PANTHER" id="PTHR33395:SF22">
    <property type="entry name" value="REVERSE TRANSCRIPTASE DOMAIN-CONTAINING PROTEIN"/>
    <property type="match status" value="1"/>
</dbReference>
<dbReference type="EMBL" id="GDRN01111451">
    <property type="protein sequence ID" value="JAI56782.1"/>
    <property type="molecule type" value="Transcribed_RNA"/>
</dbReference>
<name>A0A0N7Z9R5_SCYOL</name>
<dbReference type="GO" id="GO:0007508">
    <property type="term" value="P:larval heart development"/>
    <property type="evidence" value="ECO:0007669"/>
    <property type="project" value="TreeGrafter"/>
</dbReference>
<dbReference type="InterPro" id="IPR005135">
    <property type="entry name" value="Endo/exonuclease/phosphatase"/>
</dbReference>
<reference evidence="2" key="1">
    <citation type="submission" date="2015-09" db="EMBL/GenBank/DDBJ databases">
        <title>Scylla olivacea transcriptome.</title>
        <authorList>
            <person name="Ikhwanuddin M."/>
        </authorList>
    </citation>
    <scope>NUCLEOTIDE SEQUENCE</scope>
</reference>
<dbReference type="GO" id="GO:0061343">
    <property type="term" value="P:cell adhesion involved in heart morphogenesis"/>
    <property type="evidence" value="ECO:0007669"/>
    <property type="project" value="TreeGrafter"/>
</dbReference>
<evidence type="ECO:0000259" key="1">
    <source>
        <dbReference type="PROSITE" id="PS50878"/>
    </source>
</evidence>
<evidence type="ECO:0000313" key="2">
    <source>
        <dbReference type="EMBL" id="JAI56784.1"/>
    </source>
</evidence>
<dbReference type="PANTHER" id="PTHR33395">
    <property type="entry name" value="TRANSCRIPTASE, PUTATIVE-RELATED-RELATED"/>
    <property type="match status" value="1"/>
</dbReference>